<accession>A0A2N5M1Z5</accession>
<dbReference type="CDD" id="cd02440">
    <property type="entry name" value="AdoMet_MTases"/>
    <property type="match status" value="1"/>
</dbReference>
<name>A0A2N5M1Z5_9BACI</name>
<dbReference type="RefSeq" id="WP_101645069.1">
    <property type="nucleotide sequence ID" value="NZ_PGUY01000062.1"/>
</dbReference>
<evidence type="ECO:0000313" key="2">
    <source>
        <dbReference type="EMBL" id="PLT28404.1"/>
    </source>
</evidence>
<keyword evidence="3" id="KW-1185">Reference proteome</keyword>
<dbReference type="Proteomes" id="UP000234748">
    <property type="component" value="Unassembled WGS sequence"/>
</dbReference>
<dbReference type="OrthoDB" id="5522265at2"/>
<dbReference type="InterPro" id="IPR029063">
    <property type="entry name" value="SAM-dependent_MTases_sf"/>
</dbReference>
<dbReference type="Pfam" id="PF08241">
    <property type="entry name" value="Methyltransf_11"/>
    <property type="match status" value="1"/>
</dbReference>
<gene>
    <name evidence="2" type="ORF">CUU66_19530</name>
</gene>
<dbReference type="Gene3D" id="3.40.50.150">
    <property type="entry name" value="Vaccinia Virus protein VP39"/>
    <property type="match status" value="1"/>
</dbReference>
<keyword evidence="2" id="KW-0489">Methyltransferase</keyword>
<comment type="caution">
    <text evidence="2">The sequence shown here is derived from an EMBL/GenBank/DDBJ whole genome shotgun (WGS) entry which is preliminary data.</text>
</comment>
<dbReference type="PANTHER" id="PTHR43861:SF1">
    <property type="entry name" value="TRANS-ACONITATE 2-METHYLTRANSFERASE"/>
    <property type="match status" value="1"/>
</dbReference>
<dbReference type="InterPro" id="IPR013216">
    <property type="entry name" value="Methyltransf_11"/>
</dbReference>
<dbReference type="SUPFAM" id="SSF53335">
    <property type="entry name" value="S-adenosyl-L-methionine-dependent methyltransferases"/>
    <property type="match status" value="1"/>
</dbReference>
<dbReference type="GO" id="GO:0032259">
    <property type="term" value="P:methylation"/>
    <property type="evidence" value="ECO:0007669"/>
    <property type="project" value="UniProtKB-KW"/>
</dbReference>
<proteinExistence type="predicted"/>
<organism evidence="2 3">
    <name type="scientific">Peribacillus deserti</name>
    <dbReference type="NCBI Taxonomy" id="673318"/>
    <lineage>
        <taxon>Bacteria</taxon>
        <taxon>Bacillati</taxon>
        <taxon>Bacillota</taxon>
        <taxon>Bacilli</taxon>
        <taxon>Bacillales</taxon>
        <taxon>Bacillaceae</taxon>
        <taxon>Peribacillus</taxon>
    </lineage>
</organism>
<dbReference type="EMBL" id="PGUY01000062">
    <property type="protein sequence ID" value="PLT28404.1"/>
    <property type="molecule type" value="Genomic_DNA"/>
</dbReference>
<keyword evidence="2" id="KW-0808">Transferase</keyword>
<reference evidence="2 3" key="1">
    <citation type="submission" date="2017-11" db="EMBL/GenBank/DDBJ databases">
        <title>Comparitive Functional Genomics of Dry Heat Resistant strains isolated from the Viking Spacecraft.</title>
        <authorList>
            <person name="Seuylemezian A."/>
            <person name="Cooper K."/>
            <person name="Vaishampayan P."/>
        </authorList>
    </citation>
    <scope>NUCLEOTIDE SEQUENCE [LARGE SCALE GENOMIC DNA]</scope>
    <source>
        <strain evidence="2 3">V1-29</strain>
    </source>
</reference>
<dbReference type="AlphaFoldDB" id="A0A2N5M1Z5"/>
<sequence length="230" mass="26311">MDSAEWNKQLETSWDAFSDSWSKDAEKMWEEGSRKKIIPFIKQYLQERGKLCDLGCGEGYGSWKLCLEGFQVTGVDISQEMIFKANTKTKNLSHLNFLQADINSLPFRDEEFDAIMAINSLEWSKSPLEALNESRRVLKPGGYAIIGILGPTAAPRQTHSYRRLYGEPVIMNSMLPWEFDRLASENGWNRLAEIGVEKKGADLEKLGFLSRELKQALSFMWVFLLEKNSV</sequence>
<feature type="domain" description="Methyltransferase type 11" evidence="1">
    <location>
        <begin position="53"/>
        <end position="146"/>
    </location>
</feature>
<dbReference type="GO" id="GO:0008757">
    <property type="term" value="F:S-adenosylmethionine-dependent methyltransferase activity"/>
    <property type="evidence" value="ECO:0007669"/>
    <property type="project" value="InterPro"/>
</dbReference>
<protein>
    <submittedName>
        <fullName evidence="2">SAM-dependent methyltransferase</fullName>
    </submittedName>
</protein>
<dbReference type="PANTHER" id="PTHR43861">
    <property type="entry name" value="TRANS-ACONITATE 2-METHYLTRANSFERASE-RELATED"/>
    <property type="match status" value="1"/>
</dbReference>
<evidence type="ECO:0000259" key="1">
    <source>
        <dbReference type="Pfam" id="PF08241"/>
    </source>
</evidence>
<evidence type="ECO:0000313" key="3">
    <source>
        <dbReference type="Proteomes" id="UP000234748"/>
    </source>
</evidence>